<gene>
    <name evidence="16" type="ORF">ALAG00032_LOCUS6643</name>
</gene>
<keyword evidence="10" id="KW-0408">Iron</keyword>
<dbReference type="EC" id="2.5.1.108" evidence="5"/>
<dbReference type="Pfam" id="PF01866">
    <property type="entry name" value="Diphthamide_syn"/>
    <property type="match status" value="1"/>
</dbReference>
<evidence type="ECO:0000256" key="3">
    <source>
        <dbReference type="ARBA" id="ARBA00006179"/>
    </source>
</evidence>
<protein>
    <recommendedName>
        <fullName evidence="6">2-(3-amino-3-carboxypropyl)histidine synthase subunit 1</fullName>
        <ecNumber evidence="5">2.5.1.108</ecNumber>
    </recommendedName>
    <alternativeName>
        <fullName evidence="13">Diphthamide biosynthesis protein 1</fullName>
    </alternativeName>
    <alternativeName>
        <fullName evidence="14">Diphtheria toxin resistance protein 1</fullName>
    </alternativeName>
    <alternativeName>
        <fullName evidence="12">S-adenosyl-L-methionine:L-histidine 3-amino-3-carboxypropyltransferase 1</fullName>
    </alternativeName>
</protein>
<dbReference type="GO" id="GO:0017183">
    <property type="term" value="P:protein histidyl modification to diphthamide"/>
    <property type="evidence" value="ECO:0007669"/>
    <property type="project" value="UniProtKB-UniPathway"/>
</dbReference>
<comment type="similarity">
    <text evidence="3">Belongs to the DPH1/DPH2 family. DPH2 subfamily.</text>
</comment>
<dbReference type="InterPro" id="IPR042265">
    <property type="entry name" value="DPH1/DPH2_3"/>
</dbReference>
<dbReference type="InterPro" id="IPR016435">
    <property type="entry name" value="DPH1/DPH2"/>
</dbReference>
<keyword evidence="8" id="KW-0949">S-adenosyl-L-methionine</keyword>
<dbReference type="Gene3D" id="3.40.50.11860">
    <property type="entry name" value="Diphthamide synthesis DPH1/DPH2 domain 3"/>
    <property type="match status" value="1"/>
</dbReference>
<dbReference type="InterPro" id="IPR042264">
    <property type="entry name" value="DPH1/DPH2_2"/>
</dbReference>
<dbReference type="PANTHER" id="PTHR10762">
    <property type="entry name" value="DIPHTHAMIDE BIOSYNTHESIS PROTEIN"/>
    <property type="match status" value="1"/>
</dbReference>
<comment type="pathway">
    <text evidence="2">Protein modification; peptidyl-diphthamide biosynthesis.</text>
</comment>
<dbReference type="GO" id="GO:0046872">
    <property type="term" value="F:metal ion binding"/>
    <property type="evidence" value="ECO:0007669"/>
    <property type="project" value="UniProtKB-KW"/>
</dbReference>
<comment type="similarity">
    <text evidence="4">Belongs to the DPH1/DPH2 family. DPH1 subfamily.</text>
</comment>
<dbReference type="GO" id="GO:0090560">
    <property type="term" value="F:2-(3-amino-3-carboxypropyl)histidine synthase activity"/>
    <property type="evidence" value="ECO:0007669"/>
    <property type="project" value="UniProtKB-EC"/>
</dbReference>
<comment type="catalytic activity">
    <reaction evidence="15">
        <text>L-histidyl-[translation elongation factor 2] + S-adenosyl-L-methionine = 2-[(3S)-amino-3-carboxypropyl]-L-histidyl-[translation elongation factor 2] + S-methyl-5'-thioadenosine + H(+)</text>
        <dbReference type="Rhea" id="RHEA:36783"/>
        <dbReference type="Rhea" id="RHEA-COMP:9748"/>
        <dbReference type="Rhea" id="RHEA-COMP:9749"/>
        <dbReference type="ChEBI" id="CHEBI:15378"/>
        <dbReference type="ChEBI" id="CHEBI:17509"/>
        <dbReference type="ChEBI" id="CHEBI:29979"/>
        <dbReference type="ChEBI" id="CHEBI:59789"/>
        <dbReference type="ChEBI" id="CHEBI:73995"/>
        <dbReference type="EC" id="2.5.1.108"/>
    </reaction>
</comment>
<keyword evidence="11" id="KW-0411">Iron-sulfur</keyword>
<sequence length="466" mass="51728">MINDASVKLAVEGIGQEARRVAVQIWPLEAIRYAARLVWSLEKELGNEVQVYLLMDAMRPGVVDAIGAAHVDAEVIVYFGGEGVKSLPQDPNLTRPRVVHIPNWFDQGNEHVSEITKAQKCADFVLKTDDFSDVVVLYAPRWESVAKKCTDILQASDKFNQVIIGTNEEKEESFQICGLWIKGNEKTFRVQGVLFLGSSHMAAEISLRCAANTAVVLVDPETCQLIQNSPSRRLARRHHRLELASTAKRWGVVVADVGRLDKLTQVADACCDWIERNEQRCAYVLALGVPTSTKLAHFNELEAFVLIGADTTFLESLSSEFSAKPIITAAELRVALRMDTWLPEDRPFYSSDLKDLDTTSIYLPDDTPHFNLATAGRTVLEYDSASSDDDQRQDVLALRAPTTLALSEENDALGFLQRRQYRGLNPSVEGLEAQAAERGDFGIAATYVREEEDDDAITPVVVTSSW</sequence>
<evidence type="ECO:0000313" key="16">
    <source>
        <dbReference type="EMBL" id="CAE0365899.1"/>
    </source>
</evidence>
<dbReference type="GO" id="GO:0051536">
    <property type="term" value="F:iron-sulfur cluster binding"/>
    <property type="evidence" value="ECO:0007669"/>
    <property type="project" value="UniProtKB-KW"/>
</dbReference>
<organism evidence="16">
    <name type="scientific">Aureoumbra lagunensis</name>
    <dbReference type="NCBI Taxonomy" id="44058"/>
    <lineage>
        <taxon>Eukaryota</taxon>
        <taxon>Sar</taxon>
        <taxon>Stramenopiles</taxon>
        <taxon>Ochrophyta</taxon>
        <taxon>Pelagophyceae</taxon>
        <taxon>Pelagomonadales</taxon>
        <taxon>Aureoumbra</taxon>
    </lineage>
</organism>
<name>A0A7S3JV33_9STRA</name>
<evidence type="ECO:0000256" key="12">
    <source>
        <dbReference type="ARBA" id="ARBA00031690"/>
    </source>
</evidence>
<evidence type="ECO:0000256" key="11">
    <source>
        <dbReference type="ARBA" id="ARBA00023014"/>
    </source>
</evidence>
<reference evidence="16" key="1">
    <citation type="submission" date="2021-01" db="EMBL/GenBank/DDBJ databases">
        <authorList>
            <person name="Corre E."/>
            <person name="Pelletier E."/>
            <person name="Niang G."/>
            <person name="Scheremetjew M."/>
            <person name="Finn R."/>
            <person name="Kale V."/>
            <person name="Holt S."/>
            <person name="Cochrane G."/>
            <person name="Meng A."/>
            <person name="Brown T."/>
            <person name="Cohen L."/>
        </authorList>
    </citation>
    <scope>NUCLEOTIDE SEQUENCE</scope>
    <source>
        <strain evidence="16">CCMP1510</strain>
    </source>
</reference>
<dbReference type="NCBIfam" id="TIGR00322">
    <property type="entry name" value="diphth2_R"/>
    <property type="match status" value="1"/>
</dbReference>
<evidence type="ECO:0000256" key="5">
    <source>
        <dbReference type="ARBA" id="ARBA00012221"/>
    </source>
</evidence>
<proteinExistence type="inferred from homology"/>
<evidence type="ECO:0000256" key="9">
    <source>
        <dbReference type="ARBA" id="ARBA00022723"/>
    </source>
</evidence>
<keyword evidence="9" id="KW-0479">Metal-binding</keyword>
<evidence type="ECO:0000256" key="8">
    <source>
        <dbReference type="ARBA" id="ARBA00022691"/>
    </source>
</evidence>
<dbReference type="EMBL" id="HBIJ01009445">
    <property type="protein sequence ID" value="CAE0365899.1"/>
    <property type="molecule type" value="Transcribed_RNA"/>
</dbReference>
<evidence type="ECO:0000256" key="6">
    <source>
        <dbReference type="ARBA" id="ARBA00021915"/>
    </source>
</evidence>
<dbReference type="Gene3D" id="3.40.50.11840">
    <property type="entry name" value="Diphthamide synthesis DPH1/DPH2 domain 1"/>
    <property type="match status" value="1"/>
</dbReference>
<evidence type="ECO:0000256" key="7">
    <source>
        <dbReference type="ARBA" id="ARBA00022679"/>
    </source>
</evidence>
<evidence type="ECO:0000256" key="2">
    <source>
        <dbReference type="ARBA" id="ARBA00005156"/>
    </source>
</evidence>
<evidence type="ECO:0000256" key="4">
    <source>
        <dbReference type="ARBA" id="ARBA00010173"/>
    </source>
</evidence>
<dbReference type="Gene3D" id="3.40.50.11850">
    <property type="entry name" value="Diphthamide synthesis DPH1/DPH2 domain 2"/>
    <property type="match status" value="1"/>
</dbReference>
<dbReference type="SFLD" id="SFLDS00032">
    <property type="entry name" value="Radical_SAM_3-amino-3-carboxyp"/>
    <property type="match status" value="1"/>
</dbReference>
<keyword evidence="7" id="KW-0808">Transferase</keyword>
<evidence type="ECO:0000256" key="1">
    <source>
        <dbReference type="ARBA" id="ARBA00001966"/>
    </source>
</evidence>
<evidence type="ECO:0000256" key="15">
    <source>
        <dbReference type="ARBA" id="ARBA00048403"/>
    </source>
</evidence>
<evidence type="ECO:0000256" key="10">
    <source>
        <dbReference type="ARBA" id="ARBA00023004"/>
    </source>
</evidence>
<evidence type="ECO:0000256" key="14">
    <source>
        <dbReference type="ARBA" id="ARBA00032789"/>
    </source>
</evidence>
<dbReference type="AlphaFoldDB" id="A0A7S3JV33"/>
<dbReference type="InterPro" id="IPR042263">
    <property type="entry name" value="DPH1/DPH2_1"/>
</dbReference>
<comment type="cofactor">
    <cofactor evidence="1">
        <name>[4Fe-4S] cluster</name>
        <dbReference type="ChEBI" id="CHEBI:49883"/>
    </cofactor>
</comment>
<accession>A0A7S3JV33</accession>
<evidence type="ECO:0000256" key="13">
    <source>
        <dbReference type="ARBA" id="ARBA00032574"/>
    </source>
</evidence>
<dbReference type="PANTHER" id="PTHR10762:SF2">
    <property type="entry name" value="2-(3-AMINO-3-CARBOXYPROPYL)HISTIDINE SYNTHASE SUBUNIT 2"/>
    <property type="match status" value="1"/>
</dbReference>
<dbReference type="UniPathway" id="UPA00559"/>
<dbReference type="FunFam" id="3.40.50.11860:FF:000001">
    <property type="entry name" value="2-(3-amino-3-carboxypropyl)histidine synthase subunit 2"/>
    <property type="match status" value="1"/>
</dbReference>